<organism evidence="1">
    <name type="scientific">Ditylum brightwellii</name>
    <dbReference type="NCBI Taxonomy" id="49249"/>
    <lineage>
        <taxon>Eukaryota</taxon>
        <taxon>Sar</taxon>
        <taxon>Stramenopiles</taxon>
        <taxon>Ochrophyta</taxon>
        <taxon>Bacillariophyta</taxon>
        <taxon>Mediophyceae</taxon>
        <taxon>Lithodesmiophycidae</taxon>
        <taxon>Lithodesmiales</taxon>
        <taxon>Lithodesmiaceae</taxon>
        <taxon>Ditylum</taxon>
    </lineage>
</organism>
<proteinExistence type="predicted"/>
<reference evidence="1" key="1">
    <citation type="submission" date="2021-01" db="EMBL/GenBank/DDBJ databases">
        <authorList>
            <person name="Corre E."/>
            <person name="Pelletier E."/>
            <person name="Niang G."/>
            <person name="Scheremetjew M."/>
            <person name="Finn R."/>
            <person name="Kale V."/>
            <person name="Holt S."/>
            <person name="Cochrane G."/>
            <person name="Meng A."/>
            <person name="Brown T."/>
            <person name="Cohen L."/>
        </authorList>
    </citation>
    <scope>NUCLEOTIDE SEQUENCE</scope>
    <source>
        <strain evidence="1">Pop2</strain>
    </source>
</reference>
<dbReference type="EMBL" id="HBGN01015317">
    <property type="protein sequence ID" value="CAD9327708.1"/>
    <property type="molecule type" value="Transcribed_RNA"/>
</dbReference>
<accession>A0A7S1Z4F3</accession>
<sequence>MLTYFQNLPVLAICCLVLSRTCTITVVAFTSSPHNNAFGTKYRPTLISSSQPPCHQHTTTTTLSLAKDYDEYIPSKRAAPSGGDMAYIRPNIARQAEIYNKIRQVGGVDCVNDVYARDPKREEFWFVGKVSRCSGIVTINQCIARQLNLIEEHATRVRPIELGRSFGNIEIWVAPGDTEFQMSQNDPNIVLTKMARYVDGCENIPNDQVGFVAEVVTNHGEGFRVVRNGKDGTVPPYLIGEG</sequence>
<gene>
    <name evidence="1" type="ORF">DBRI1063_LOCUS9841</name>
</gene>
<name>A0A7S1Z4F3_9STRA</name>
<evidence type="ECO:0000313" key="1">
    <source>
        <dbReference type="EMBL" id="CAD9327708.1"/>
    </source>
</evidence>
<dbReference type="AlphaFoldDB" id="A0A7S1Z4F3"/>
<protein>
    <submittedName>
        <fullName evidence="1">Uncharacterized protein</fullName>
    </submittedName>
</protein>